<evidence type="ECO:0000256" key="2">
    <source>
        <dbReference type="SAM" id="SignalP"/>
    </source>
</evidence>
<dbReference type="OrthoDB" id="7420165at2"/>
<gene>
    <name evidence="3" type="ORF">AWL63_17900</name>
</gene>
<evidence type="ECO:0000256" key="1">
    <source>
        <dbReference type="SAM" id="MobiDB-lite"/>
    </source>
</evidence>
<feature type="compositionally biased region" description="Pro residues" evidence="1">
    <location>
        <begin position="299"/>
        <end position="311"/>
    </location>
</feature>
<name>A0A1B3ZDM0_9SPHN</name>
<evidence type="ECO:0000313" key="4">
    <source>
        <dbReference type="Proteomes" id="UP000094256"/>
    </source>
</evidence>
<dbReference type="KEGG" id="span:AWL63_17900"/>
<sequence length="420" mass="43517">MPPRLSRPFQFLVASALVASGGLLLAQDAAPPAPTSPSGAIGDGSGSYEVSGIRVDVSAGNADAARYAGWRLAQRKGWQMLAARLGSGAGSVSDGTLDSMVSGIIIENEQIGPNRYIARLGVLFSRARAGALLGVADQEQRSTAMLTIPIAYSGGAAIAFEQDNPWVQAWGRFRTGNSSIDYVRPSGTGNDSLLLNLGQTTRPGRAWWRIVLDQYGSNDILVPIVRLSRQWPGGPIIGAFEARHGPDNKIVTRFTLRVGNADALPLLLDEGVKRIDAAYQADLRSGGLRPDSSLAYVPPVAPTPTPTPTPTDTPTDAAGTPGGAITLAPGDTATVAITVQVDTPGAAAVTATEAALRGLTGVRSAVTTSLALGGVSVMRVAYDADPAMFRAQLEAKGWVVTGSGTTIRIRRAQASDGNPG</sequence>
<keyword evidence="4" id="KW-1185">Reference proteome</keyword>
<protein>
    <recommendedName>
        <fullName evidence="5">Heavy-metal-associated domain-containing protein</fullName>
    </recommendedName>
</protein>
<dbReference type="AlphaFoldDB" id="A0A1B3ZDM0"/>
<evidence type="ECO:0008006" key="5">
    <source>
        <dbReference type="Google" id="ProtNLM"/>
    </source>
</evidence>
<evidence type="ECO:0000313" key="3">
    <source>
        <dbReference type="EMBL" id="AOH85530.1"/>
    </source>
</evidence>
<dbReference type="EMBL" id="CP014168">
    <property type="protein sequence ID" value="AOH85530.1"/>
    <property type="molecule type" value="Genomic_DNA"/>
</dbReference>
<dbReference type="RefSeq" id="WP_069206065.1">
    <property type="nucleotide sequence ID" value="NZ_CP014168.1"/>
</dbReference>
<organism evidence="3 4">
    <name type="scientific">Sphingomonas panacis</name>
    <dbReference type="NCBI Taxonomy" id="1560345"/>
    <lineage>
        <taxon>Bacteria</taxon>
        <taxon>Pseudomonadati</taxon>
        <taxon>Pseudomonadota</taxon>
        <taxon>Alphaproteobacteria</taxon>
        <taxon>Sphingomonadales</taxon>
        <taxon>Sphingomonadaceae</taxon>
        <taxon>Sphingomonas</taxon>
    </lineage>
</organism>
<reference evidence="3 4" key="1">
    <citation type="submission" date="2016-01" db="EMBL/GenBank/DDBJ databases">
        <title>Complete genome and mega plasmid sequence of Sphingomonas panacis DCY99 elicits systemic resistance in rice to Xanthomonas oryzae.</title>
        <authorList>
            <person name="Kim Y.J."/>
            <person name="Yang D.C."/>
            <person name="Sing P."/>
        </authorList>
    </citation>
    <scope>NUCLEOTIDE SEQUENCE [LARGE SCALE GENOMIC DNA]</scope>
    <source>
        <strain evidence="3 4">DCY99</strain>
    </source>
</reference>
<feature type="signal peptide" evidence="2">
    <location>
        <begin position="1"/>
        <end position="26"/>
    </location>
</feature>
<feature type="chain" id="PRO_5008556356" description="Heavy-metal-associated domain-containing protein" evidence="2">
    <location>
        <begin position="27"/>
        <end position="420"/>
    </location>
</feature>
<feature type="region of interest" description="Disordered" evidence="1">
    <location>
        <begin position="293"/>
        <end position="317"/>
    </location>
</feature>
<accession>A0A1B3ZDM0</accession>
<dbReference type="Proteomes" id="UP000094256">
    <property type="component" value="Chromosome"/>
</dbReference>
<keyword evidence="2" id="KW-0732">Signal</keyword>
<dbReference type="STRING" id="1560345.AWL63_17900"/>
<proteinExistence type="predicted"/>